<accession>A0ABY4G4D2</accession>
<keyword evidence="2" id="KW-1185">Reference proteome</keyword>
<gene>
    <name evidence="1" type="ORF">MUN86_19660</name>
</gene>
<evidence type="ECO:0000313" key="2">
    <source>
        <dbReference type="Proteomes" id="UP000830401"/>
    </source>
</evidence>
<dbReference type="RefSeq" id="WP_245119701.1">
    <property type="nucleotide sequence ID" value="NZ_CP095061.1"/>
</dbReference>
<name>A0ABY4G4D2_9BACT</name>
<dbReference type="Proteomes" id="UP000830401">
    <property type="component" value="Chromosome"/>
</dbReference>
<organism evidence="1 2">
    <name type="scientific">Hymenobacter volaticus</name>
    <dbReference type="NCBI Taxonomy" id="2932254"/>
    <lineage>
        <taxon>Bacteria</taxon>
        <taxon>Pseudomonadati</taxon>
        <taxon>Bacteroidota</taxon>
        <taxon>Cytophagia</taxon>
        <taxon>Cytophagales</taxon>
        <taxon>Hymenobacteraceae</taxon>
        <taxon>Hymenobacter</taxon>
    </lineage>
</organism>
<evidence type="ECO:0000313" key="1">
    <source>
        <dbReference type="EMBL" id="UOQ65721.1"/>
    </source>
</evidence>
<proteinExistence type="predicted"/>
<reference evidence="1" key="1">
    <citation type="submission" date="2022-04" db="EMBL/GenBank/DDBJ databases">
        <title>Hymenobacter sp. isolated from the air.</title>
        <authorList>
            <person name="Won M."/>
            <person name="Lee C.-M."/>
            <person name="Woen H.-Y."/>
            <person name="Kwon S.-W."/>
        </authorList>
    </citation>
    <scope>NUCLEOTIDE SEQUENCE</scope>
    <source>
        <strain evidence="1">5420S-77</strain>
    </source>
</reference>
<protein>
    <recommendedName>
        <fullName evidence="3">CBS domain-containing protein</fullName>
    </recommendedName>
</protein>
<sequence>MEAVVPSPAAPLNGKKHPNGNAVIGTVTIAELQALTTQDATAHIQPSVIVPHKNVLATLLKQVQKLDFRKIVGLDNETEKLKQKHYVVTVVEEALALAARNHWGYAET</sequence>
<evidence type="ECO:0008006" key="3">
    <source>
        <dbReference type="Google" id="ProtNLM"/>
    </source>
</evidence>
<dbReference type="EMBL" id="CP095061">
    <property type="protein sequence ID" value="UOQ65721.1"/>
    <property type="molecule type" value="Genomic_DNA"/>
</dbReference>